<reference evidence="2" key="1">
    <citation type="submission" date="2013-07" db="EMBL/GenBank/DDBJ databases">
        <title>The genome of Eucalyptus grandis.</title>
        <authorList>
            <person name="Schmutz J."/>
            <person name="Hayes R."/>
            <person name="Myburg A."/>
            <person name="Tuskan G."/>
            <person name="Grattapaglia D."/>
            <person name="Rokhsar D.S."/>
        </authorList>
    </citation>
    <scope>NUCLEOTIDE SEQUENCE</scope>
    <source>
        <tissue evidence="2">Leaf extractions</tissue>
    </source>
</reference>
<evidence type="ECO:0000256" key="1">
    <source>
        <dbReference type="ARBA" id="ARBA00004479"/>
    </source>
</evidence>
<name>A0A059BY94_EUCGR</name>
<dbReference type="InterPro" id="IPR001611">
    <property type="entry name" value="Leu-rich_rpt"/>
</dbReference>
<evidence type="ECO:0000313" key="2">
    <source>
        <dbReference type="EMBL" id="KCW71208.1"/>
    </source>
</evidence>
<dbReference type="EMBL" id="KK198758">
    <property type="protein sequence ID" value="KCW71208.1"/>
    <property type="molecule type" value="Genomic_DNA"/>
</dbReference>
<protein>
    <recommendedName>
        <fullName evidence="3">Leucine-rich repeat-containing N-terminal plant-type domain-containing protein</fullName>
    </recommendedName>
</protein>
<dbReference type="PANTHER" id="PTHR48006">
    <property type="entry name" value="LEUCINE-RICH REPEAT-CONTAINING PROTEIN DDB_G0281931-RELATED"/>
    <property type="match status" value="1"/>
</dbReference>
<dbReference type="InterPro" id="IPR032675">
    <property type="entry name" value="LRR_dom_sf"/>
</dbReference>
<dbReference type="Pfam" id="PF13855">
    <property type="entry name" value="LRR_8"/>
    <property type="match status" value="1"/>
</dbReference>
<dbReference type="FunFam" id="3.80.10.10:FF:000298">
    <property type="entry name" value="Putative LRR receptor-like serine/threonine-protein kinase"/>
    <property type="match status" value="1"/>
</dbReference>
<proteinExistence type="predicted"/>
<sequence>MEESTVLSHNHNPTQTLPLSSLKHFRNLSLPRFVIQKALCYGIARTSAIPLSPSLLFDGLLYNQKSKIDTVKTMSGNCKDASPVAILNSIWSTWGLTSRTPNWNISGEPCSGVAINDAVTIDDKAYNPFIKCDCSFNNSTTCHITQLKVYAMSVASPIPDELWNLTYLSNLNLGQNLLTGSLSPSIGNLTRMQYLSLGINALSGELPLQLGQLTELLSLSFSTNNFNGSLPSELGNLSKLQQLYMDSSGVSGEIPSTFSKLKNLQKVWASDNNFTGNIPAFIGNWSQLTQLFLQGNSFEGLIPSTFSNLTALTDFSSLEFIKNMKNLTILILRNNNISDSLPSDFSGYQGLSQLDLSFNKLTGQIPDSLFNLSSLTYLFLGNNSLNGALPEQKSASLLNIDASYNNLMGSFPSWVSNDLQLNLVGNNFTLDKSDS</sequence>
<dbReference type="InterPro" id="IPR051824">
    <property type="entry name" value="LRR_Rcpt-Like_S/T_Kinase"/>
</dbReference>
<gene>
    <name evidence="2" type="ORF">EUGRSUZ_F04300</name>
</gene>
<dbReference type="AlphaFoldDB" id="A0A059BY94"/>
<dbReference type="PANTHER" id="PTHR48006:SF62">
    <property type="entry name" value="LEUCINE-RICH REPEAT TRANSMEMBRANE PROTEIN KINASE"/>
    <property type="match status" value="1"/>
</dbReference>
<accession>A0A059BY94</accession>
<dbReference type="GO" id="GO:0016020">
    <property type="term" value="C:membrane"/>
    <property type="evidence" value="ECO:0007669"/>
    <property type="project" value="UniProtKB-SubCell"/>
</dbReference>
<organism evidence="2">
    <name type="scientific">Eucalyptus grandis</name>
    <name type="common">Flooded gum</name>
    <dbReference type="NCBI Taxonomy" id="71139"/>
    <lineage>
        <taxon>Eukaryota</taxon>
        <taxon>Viridiplantae</taxon>
        <taxon>Streptophyta</taxon>
        <taxon>Embryophyta</taxon>
        <taxon>Tracheophyta</taxon>
        <taxon>Spermatophyta</taxon>
        <taxon>Magnoliopsida</taxon>
        <taxon>eudicotyledons</taxon>
        <taxon>Gunneridae</taxon>
        <taxon>Pentapetalae</taxon>
        <taxon>rosids</taxon>
        <taxon>malvids</taxon>
        <taxon>Myrtales</taxon>
        <taxon>Myrtaceae</taxon>
        <taxon>Myrtoideae</taxon>
        <taxon>Eucalypteae</taxon>
        <taxon>Eucalyptus</taxon>
    </lineage>
</organism>
<dbReference type="Pfam" id="PF00560">
    <property type="entry name" value="LRR_1"/>
    <property type="match status" value="2"/>
</dbReference>
<dbReference type="SUPFAM" id="SSF52058">
    <property type="entry name" value="L domain-like"/>
    <property type="match status" value="1"/>
</dbReference>
<dbReference type="FunFam" id="3.80.10.10:FF:000766">
    <property type="entry name" value="Os05g0263100 protein"/>
    <property type="match status" value="1"/>
</dbReference>
<feature type="non-terminal residue" evidence="2">
    <location>
        <position position="435"/>
    </location>
</feature>
<evidence type="ECO:0008006" key="3">
    <source>
        <dbReference type="Google" id="ProtNLM"/>
    </source>
</evidence>
<dbReference type="Gramene" id="KCW71208">
    <property type="protein sequence ID" value="KCW71208"/>
    <property type="gene ID" value="EUGRSUZ_F04300"/>
</dbReference>
<comment type="subcellular location">
    <subcellularLocation>
        <location evidence="1">Membrane</location>
        <topology evidence="1">Single-pass type I membrane protein</topology>
    </subcellularLocation>
</comment>
<dbReference type="OMA" id="PCTGVAI"/>
<dbReference type="Gene3D" id="3.80.10.10">
    <property type="entry name" value="Ribonuclease Inhibitor"/>
    <property type="match status" value="2"/>
</dbReference>
<dbReference type="InParanoid" id="A0A059BY94"/>